<dbReference type="Pfam" id="PF19328">
    <property type="entry name" value="DAP_DH_C"/>
    <property type="match status" value="1"/>
</dbReference>
<dbReference type="EMBL" id="BARV01046103">
    <property type="protein sequence ID" value="GAI63065.1"/>
    <property type="molecule type" value="Genomic_DNA"/>
</dbReference>
<gene>
    <name evidence="2" type="ORF">S06H3_67032</name>
</gene>
<feature type="non-terminal residue" evidence="2">
    <location>
        <position position="36"/>
    </location>
</feature>
<reference evidence="2" key="1">
    <citation type="journal article" date="2014" name="Front. Microbiol.">
        <title>High frequency of phylogenetically diverse reductive dehalogenase-homologous genes in deep subseafloor sedimentary metagenomes.</title>
        <authorList>
            <person name="Kawai M."/>
            <person name="Futagami T."/>
            <person name="Toyoda A."/>
            <person name="Takaki Y."/>
            <person name="Nishi S."/>
            <person name="Hori S."/>
            <person name="Arai W."/>
            <person name="Tsubouchi T."/>
            <person name="Morono Y."/>
            <person name="Uchiyama I."/>
            <person name="Ito T."/>
            <person name="Fujiyama A."/>
            <person name="Inagaki F."/>
            <person name="Takami H."/>
        </authorList>
    </citation>
    <scope>NUCLEOTIDE SEQUENCE</scope>
    <source>
        <strain evidence="2">Expedition CK06-06</strain>
    </source>
</reference>
<protein>
    <recommendedName>
        <fullName evidence="1">2,4-diaminopentanoate dehydrogenase C-terminal domain-containing protein</fullName>
    </recommendedName>
</protein>
<dbReference type="AlphaFoldDB" id="X1RIT1"/>
<proteinExistence type="predicted"/>
<dbReference type="InterPro" id="IPR045760">
    <property type="entry name" value="DAP_DH_C"/>
</dbReference>
<evidence type="ECO:0000313" key="2">
    <source>
        <dbReference type="EMBL" id="GAI63065.1"/>
    </source>
</evidence>
<accession>X1RIT1</accession>
<sequence>INLLIKPEIQGGIGTVAIAINMIPQVINSESGLPFI</sequence>
<name>X1RIT1_9ZZZZ</name>
<feature type="domain" description="2,4-diaminopentanoate dehydrogenase C-terminal" evidence="1">
    <location>
        <begin position="1"/>
        <end position="33"/>
    </location>
</feature>
<organism evidence="2">
    <name type="scientific">marine sediment metagenome</name>
    <dbReference type="NCBI Taxonomy" id="412755"/>
    <lineage>
        <taxon>unclassified sequences</taxon>
        <taxon>metagenomes</taxon>
        <taxon>ecological metagenomes</taxon>
    </lineage>
</organism>
<evidence type="ECO:0000259" key="1">
    <source>
        <dbReference type="Pfam" id="PF19328"/>
    </source>
</evidence>
<comment type="caution">
    <text evidence="2">The sequence shown here is derived from an EMBL/GenBank/DDBJ whole genome shotgun (WGS) entry which is preliminary data.</text>
</comment>
<feature type="non-terminal residue" evidence="2">
    <location>
        <position position="1"/>
    </location>
</feature>